<feature type="domain" description="CCHC-type" evidence="2">
    <location>
        <begin position="97"/>
        <end position="113"/>
    </location>
</feature>
<dbReference type="AlphaFoldDB" id="A0A668SWD7"/>
<reference evidence="3" key="1">
    <citation type="submission" date="2025-08" db="UniProtKB">
        <authorList>
            <consortium name="Ensembl"/>
        </authorList>
    </citation>
    <scope>IDENTIFICATION</scope>
</reference>
<protein>
    <recommendedName>
        <fullName evidence="2">CCHC-type domain-containing protein</fullName>
    </recommendedName>
</protein>
<dbReference type="Gene3D" id="4.10.60.10">
    <property type="entry name" value="Zinc finger, CCHC-type"/>
    <property type="match status" value="2"/>
</dbReference>
<evidence type="ECO:0000256" key="1">
    <source>
        <dbReference type="PROSITE-ProRule" id="PRU00047"/>
    </source>
</evidence>
<dbReference type="GO" id="GO:0003676">
    <property type="term" value="F:nucleic acid binding"/>
    <property type="evidence" value="ECO:0007669"/>
    <property type="project" value="InterPro"/>
</dbReference>
<dbReference type="GO" id="GO:0008270">
    <property type="term" value="F:zinc ion binding"/>
    <property type="evidence" value="ECO:0007669"/>
    <property type="project" value="UniProtKB-KW"/>
</dbReference>
<dbReference type="PROSITE" id="PS50158">
    <property type="entry name" value="ZF_CCHC"/>
    <property type="match status" value="3"/>
</dbReference>
<keyword evidence="4" id="KW-1185">Reference proteome</keyword>
<dbReference type="Pfam" id="PF00098">
    <property type="entry name" value="zf-CCHC"/>
    <property type="match status" value="2"/>
</dbReference>
<keyword evidence="1" id="KW-0863">Zinc-finger</keyword>
<evidence type="ECO:0000259" key="2">
    <source>
        <dbReference type="PROSITE" id="PS50158"/>
    </source>
</evidence>
<dbReference type="OMA" id="PRREEWF"/>
<proteinExistence type="predicted"/>
<evidence type="ECO:0000313" key="4">
    <source>
        <dbReference type="Proteomes" id="UP000472276"/>
    </source>
</evidence>
<dbReference type="Proteomes" id="UP000472276">
    <property type="component" value="Unassembled WGS sequence"/>
</dbReference>
<dbReference type="Ensembl" id="ENSOABT00000019598.2">
    <property type="protein sequence ID" value="ENSOABP00000019023.2"/>
    <property type="gene ID" value="ENSOABG00000009231.2"/>
</dbReference>
<dbReference type="SUPFAM" id="SSF57756">
    <property type="entry name" value="Retrovirus zinc finger-like domains"/>
    <property type="match status" value="2"/>
</dbReference>
<feature type="domain" description="CCHC-type" evidence="2">
    <location>
        <begin position="80"/>
        <end position="95"/>
    </location>
</feature>
<dbReference type="SMART" id="SM00343">
    <property type="entry name" value="ZnF_C2HC"/>
    <property type="match status" value="4"/>
</dbReference>
<name>A0A668SWD7_OREAU</name>
<keyword evidence="1" id="KW-0862">Zinc</keyword>
<sequence>SVVLFVLYAEPLVCVIRGSQVVKGITLPRGESLKISQYKLNIIYTGQPLVCRRCGSKGHEAAHCNQVRYFLIYVGQPLCCRKCGGKGHDAEHCDQVRCRSCNSMGHSTRDCTEPKRCHLCESEEHMARDCTKPRPYGGQYLPLLLIIKQFG</sequence>
<feature type="domain" description="CCHC-type" evidence="2">
    <location>
        <begin position="51"/>
        <end position="66"/>
    </location>
</feature>
<dbReference type="InterPro" id="IPR001878">
    <property type="entry name" value="Znf_CCHC"/>
</dbReference>
<evidence type="ECO:0000313" key="3">
    <source>
        <dbReference type="Ensembl" id="ENSOABP00000019023.2"/>
    </source>
</evidence>
<dbReference type="PANTHER" id="PTHR46486">
    <property type="entry name" value="CCHC-TYPE DOMAIN-CONTAINING PROTEIN"/>
    <property type="match status" value="1"/>
</dbReference>
<dbReference type="PANTHER" id="PTHR46486:SF1">
    <property type="entry name" value="CCHC-TYPE DOMAIN-CONTAINING PROTEIN"/>
    <property type="match status" value="1"/>
</dbReference>
<keyword evidence="1" id="KW-0479">Metal-binding</keyword>
<dbReference type="InterPro" id="IPR036875">
    <property type="entry name" value="Znf_CCHC_sf"/>
</dbReference>
<reference evidence="3" key="2">
    <citation type="submission" date="2025-09" db="UniProtKB">
        <authorList>
            <consortium name="Ensembl"/>
        </authorList>
    </citation>
    <scope>IDENTIFICATION</scope>
</reference>
<organism evidence="3 4">
    <name type="scientific">Oreochromis aureus</name>
    <name type="common">Israeli tilapia</name>
    <name type="synonym">Chromis aureus</name>
    <dbReference type="NCBI Taxonomy" id="47969"/>
    <lineage>
        <taxon>Eukaryota</taxon>
        <taxon>Metazoa</taxon>
        <taxon>Chordata</taxon>
        <taxon>Craniata</taxon>
        <taxon>Vertebrata</taxon>
        <taxon>Euteleostomi</taxon>
        <taxon>Actinopterygii</taxon>
        <taxon>Neopterygii</taxon>
        <taxon>Teleostei</taxon>
        <taxon>Neoteleostei</taxon>
        <taxon>Acanthomorphata</taxon>
        <taxon>Ovalentaria</taxon>
        <taxon>Cichlomorphae</taxon>
        <taxon>Cichliformes</taxon>
        <taxon>Cichlidae</taxon>
        <taxon>African cichlids</taxon>
        <taxon>Pseudocrenilabrinae</taxon>
        <taxon>Oreochromini</taxon>
        <taxon>Oreochromis</taxon>
    </lineage>
</organism>
<accession>A0A668SWD7</accession>